<dbReference type="InterPro" id="IPR050923">
    <property type="entry name" value="Cell_Proc_Reg/RNA_Proc"/>
</dbReference>
<feature type="domain" description="FHA" evidence="1">
    <location>
        <begin position="86"/>
        <end position="139"/>
    </location>
</feature>
<accession>A0ABZ2M970</accession>
<dbReference type="RefSeq" id="WP_394828650.1">
    <property type="nucleotide sequence ID" value="NZ_CP089984.1"/>
</dbReference>
<dbReference type="CDD" id="cd00060">
    <property type="entry name" value="FHA"/>
    <property type="match status" value="1"/>
</dbReference>
<protein>
    <submittedName>
        <fullName evidence="2">FHA domain-containing protein</fullName>
    </submittedName>
</protein>
<dbReference type="EMBL" id="CP089984">
    <property type="protein sequence ID" value="WXB19027.1"/>
    <property type="molecule type" value="Genomic_DNA"/>
</dbReference>
<gene>
    <name evidence="2" type="ORF">LZC94_17535</name>
</gene>
<keyword evidence="3" id="KW-1185">Reference proteome</keyword>
<organism evidence="2 3">
    <name type="scientific">Pendulispora albinea</name>
    <dbReference type="NCBI Taxonomy" id="2741071"/>
    <lineage>
        <taxon>Bacteria</taxon>
        <taxon>Pseudomonadati</taxon>
        <taxon>Myxococcota</taxon>
        <taxon>Myxococcia</taxon>
        <taxon>Myxococcales</taxon>
        <taxon>Sorangiineae</taxon>
        <taxon>Pendulisporaceae</taxon>
        <taxon>Pendulispora</taxon>
    </lineage>
</organism>
<evidence type="ECO:0000259" key="1">
    <source>
        <dbReference type="PROSITE" id="PS50006"/>
    </source>
</evidence>
<dbReference type="InterPro" id="IPR000253">
    <property type="entry name" value="FHA_dom"/>
</dbReference>
<dbReference type="Pfam" id="PF00498">
    <property type="entry name" value="FHA"/>
    <property type="match status" value="1"/>
</dbReference>
<proteinExistence type="predicted"/>
<dbReference type="InterPro" id="IPR008984">
    <property type="entry name" value="SMAD_FHA_dom_sf"/>
</dbReference>
<dbReference type="Gene3D" id="2.60.200.20">
    <property type="match status" value="1"/>
</dbReference>
<evidence type="ECO:0000313" key="2">
    <source>
        <dbReference type="EMBL" id="WXB19027.1"/>
    </source>
</evidence>
<evidence type="ECO:0000313" key="3">
    <source>
        <dbReference type="Proteomes" id="UP001370348"/>
    </source>
</evidence>
<dbReference type="SMART" id="SM00240">
    <property type="entry name" value="FHA"/>
    <property type="match status" value="1"/>
</dbReference>
<dbReference type="PROSITE" id="PS50006">
    <property type="entry name" value="FHA_DOMAIN"/>
    <property type="match status" value="1"/>
</dbReference>
<dbReference type="Proteomes" id="UP001370348">
    <property type="component" value="Chromosome"/>
</dbReference>
<dbReference type="SUPFAM" id="SSF49879">
    <property type="entry name" value="SMAD/FHA domain"/>
    <property type="match status" value="1"/>
</dbReference>
<sequence>MQIASNRALDVSTLRVRAGALTREQFVRDYPGYYLVVTPNPESLNIGYRTVAMSVASARKSEGAPPATFDIVPIAKAPHNPYPDRVSIGRATNCDIVFRDASVSKLHAHFHDFRAGAPGPLRVVDLGSSNGTRVNHVILEPQHPVVLEPGDTLQLGGVKARVADGDALYEFLR</sequence>
<name>A0ABZ2M970_9BACT</name>
<reference evidence="2 3" key="1">
    <citation type="submission" date="2021-12" db="EMBL/GenBank/DDBJ databases">
        <title>Discovery of the Pendulisporaceae a myxobacterial family with distinct sporulation behavior and unique specialized metabolism.</title>
        <authorList>
            <person name="Garcia R."/>
            <person name="Popoff A."/>
            <person name="Bader C.D."/>
            <person name="Loehr J."/>
            <person name="Walesch S."/>
            <person name="Walt C."/>
            <person name="Boldt J."/>
            <person name="Bunk B."/>
            <person name="Haeckl F.J.F.P.J."/>
            <person name="Gunesch A.P."/>
            <person name="Birkelbach J."/>
            <person name="Nuebel U."/>
            <person name="Pietschmann T."/>
            <person name="Bach T."/>
            <person name="Mueller R."/>
        </authorList>
    </citation>
    <scope>NUCLEOTIDE SEQUENCE [LARGE SCALE GENOMIC DNA]</scope>
    <source>
        <strain evidence="2 3">MSr11954</strain>
    </source>
</reference>
<dbReference type="PANTHER" id="PTHR23308">
    <property type="entry name" value="NUCLEAR INHIBITOR OF PROTEIN PHOSPHATASE-1"/>
    <property type="match status" value="1"/>
</dbReference>